<reference evidence="1 2" key="1">
    <citation type="journal article" date="2019" name="Int. J. Syst. Evol. Microbiol.">
        <title>The Global Catalogue of Microorganisms (GCM) 10K type strain sequencing project: providing services to taxonomists for standard genome sequencing and annotation.</title>
        <authorList>
            <consortium name="The Broad Institute Genomics Platform"/>
            <consortium name="The Broad Institute Genome Sequencing Center for Infectious Disease"/>
            <person name="Wu L."/>
            <person name="Ma J."/>
        </authorList>
    </citation>
    <scope>NUCLEOTIDE SEQUENCE [LARGE SCALE GENOMIC DNA]</scope>
    <source>
        <strain evidence="1 2">JCM 16327</strain>
    </source>
</reference>
<dbReference type="GeneID" id="68572032"/>
<protein>
    <submittedName>
        <fullName evidence="1">Uncharacterized protein</fullName>
    </submittedName>
</protein>
<evidence type="ECO:0000313" key="2">
    <source>
        <dbReference type="Proteomes" id="UP001500194"/>
    </source>
</evidence>
<keyword evidence="2" id="KW-1185">Reference proteome</keyword>
<sequence length="67" mass="7608">MRSHRAVWTRVLSLAWPVMSEQTLRTLMRAVDIVVTATFSPVAAWGFRDGDWAARAADRMDERATTD</sequence>
<proteinExistence type="predicted"/>
<organism evidence="1 2">
    <name type="scientific">Salarchaeum japonicum</name>
    <dbReference type="NCBI Taxonomy" id="555573"/>
    <lineage>
        <taxon>Archaea</taxon>
        <taxon>Methanobacteriati</taxon>
        <taxon>Methanobacteriota</taxon>
        <taxon>Stenosarchaea group</taxon>
        <taxon>Halobacteria</taxon>
        <taxon>Halobacteriales</taxon>
        <taxon>Halobacteriaceae</taxon>
    </lineage>
</organism>
<dbReference type="RefSeq" id="WP_227261449.1">
    <property type="nucleotide sequence ID" value="NZ_BAAADU010000002.1"/>
</dbReference>
<gene>
    <name evidence="1" type="ORF">GCM10009019_08440</name>
</gene>
<comment type="caution">
    <text evidence="1">The sequence shown here is derived from an EMBL/GenBank/DDBJ whole genome shotgun (WGS) entry which is preliminary data.</text>
</comment>
<dbReference type="EMBL" id="BAAADU010000002">
    <property type="protein sequence ID" value="GAA0648237.1"/>
    <property type="molecule type" value="Genomic_DNA"/>
</dbReference>
<name>A0AAV3SZZ4_9EURY</name>
<evidence type="ECO:0000313" key="1">
    <source>
        <dbReference type="EMBL" id="GAA0648237.1"/>
    </source>
</evidence>
<dbReference type="Proteomes" id="UP001500194">
    <property type="component" value="Unassembled WGS sequence"/>
</dbReference>
<dbReference type="AlphaFoldDB" id="A0AAV3SZZ4"/>
<accession>A0AAV3SZZ4</accession>